<dbReference type="PROSITE" id="PS51257">
    <property type="entry name" value="PROKAR_LIPOPROTEIN"/>
    <property type="match status" value="1"/>
</dbReference>
<evidence type="ECO:0000313" key="2">
    <source>
        <dbReference type="Proteomes" id="UP001595846"/>
    </source>
</evidence>
<keyword evidence="2" id="KW-1185">Reference proteome</keyword>
<gene>
    <name evidence="1" type="ORF">ACFOUR_09860</name>
</gene>
<dbReference type="AlphaFoldDB" id="A0ABD5NPA2"/>
<dbReference type="RefSeq" id="WP_256531011.1">
    <property type="nucleotide sequence ID" value="NZ_CP101824.1"/>
</dbReference>
<name>A0ABD5NPA2_9EURY</name>
<evidence type="ECO:0000313" key="1">
    <source>
        <dbReference type="EMBL" id="MFC3958671.1"/>
    </source>
</evidence>
<accession>A0ABD5NPA2</accession>
<protein>
    <submittedName>
        <fullName evidence="1">Uncharacterized protein</fullName>
    </submittedName>
</protein>
<sequence>MNRRAVLAGLAVGPLGALAGCMAGGCTASTSVSFEPVDAEAIAADGADDVDDAPAMMARLADRVLAGEEPTVETLYRDPLGWLTYVEHDGSFFEIAAETIAEGRVSGPEYELSRDREMDADALADDAIAFTDLPRHDRWRVSETVDYAISPENIRGRYSVSSVAGYLDESDQADSVLASGIEASAIEAGGHVARIERLGEGSIDARRYRYAANPVTDDVEAFADHVLERRGSTAFDPSDEVRQLLSETQDAGGSMTICDHELDDVDEETAERRRAAADELEREVQSLAPPVVPDDEEHPQVRYVRYEGDWYRIDISHGVV</sequence>
<dbReference type="EMBL" id="JBHSAQ010000006">
    <property type="protein sequence ID" value="MFC3958671.1"/>
    <property type="molecule type" value="Genomic_DNA"/>
</dbReference>
<organism evidence="1 2">
    <name type="scientific">Halovivax cerinus</name>
    <dbReference type="NCBI Taxonomy" id="1487865"/>
    <lineage>
        <taxon>Archaea</taxon>
        <taxon>Methanobacteriati</taxon>
        <taxon>Methanobacteriota</taxon>
        <taxon>Stenosarchaea group</taxon>
        <taxon>Halobacteria</taxon>
        <taxon>Halobacteriales</taxon>
        <taxon>Natrialbaceae</taxon>
        <taxon>Halovivax</taxon>
    </lineage>
</organism>
<dbReference type="Proteomes" id="UP001595846">
    <property type="component" value="Unassembled WGS sequence"/>
</dbReference>
<comment type="caution">
    <text evidence="1">The sequence shown here is derived from an EMBL/GenBank/DDBJ whole genome shotgun (WGS) entry which is preliminary data.</text>
</comment>
<proteinExistence type="predicted"/>
<dbReference type="GeneID" id="73903724"/>
<reference evidence="1 2" key="1">
    <citation type="journal article" date="2019" name="Int. J. Syst. Evol. Microbiol.">
        <title>The Global Catalogue of Microorganisms (GCM) 10K type strain sequencing project: providing services to taxonomists for standard genome sequencing and annotation.</title>
        <authorList>
            <consortium name="The Broad Institute Genomics Platform"/>
            <consortium name="The Broad Institute Genome Sequencing Center for Infectious Disease"/>
            <person name="Wu L."/>
            <person name="Ma J."/>
        </authorList>
    </citation>
    <scope>NUCLEOTIDE SEQUENCE [LARGE SCALE GENOMIC DNA]</scope>
    <source>
        <strain evidence="1 2">IBRC-M 10256</strain>
    </source>
</reference>